<evidence type="ECO:0000313" key="2">
    <source>
        <dbReference type="Proteomes" id="UP001162131"/>
    </source>
</evidence>
<proteinExistence type="predicted"/>
<dbReference type="Proteomes" id="UP001162131">
    <property type="component" value="Unassembled WGS sequence"/>
</dbReference>
<dbReference type="PROSITE" id="PS50096">
    <property type="entry name" value="IQ"/>
    <property type="match status" value="1"/>
</dbReference>
<dbReference type="AlphaFoldDB" id="A0AAU9IUZ8"/>
<comment type="caution">
    <text evidence="1">The sequence shown here is derived from an EMBL/GenBank/DDBJ whole genome shotgun (WGS) entry which is preliminary data.</text>
</comment>
<name>A0AAU9IUZ8_9CILI</name>
<dbReference type="InterPro" id="IPR011990">
    <property type="entry name" value="TPR-like_helical_dom_sf"/>
</dbReference>
<dbReference type="InterPro" id="IPR000048">
    <property type="entry name" value="IQ_motif_EF-hand-BS"/>
</dbReference>
<gene>
    <name evidence="1" type="ORF">BSTOLATCC_MIC12865</name>
</gene>
<dbReference type="EMBL" id="CAJZBQ010000013">
    <property type="protein sequence ID" value="CAG9315090.1"/>
    <property type="molecule type" value="Genomic_DNA"/>
</dbReference>
<dbReference type="Pfam" id="PF00612">
    <property type="entry name" value="IQ"/>
    <property type="match status" value="1"/>
</dbReference>
<organism evidence="1 2">
    <name type="scientific">Blepharisma stoltei</name>
    <dbReference type="NCBI Taxonomy" id="1481888"/>
    <lineage>
        <taxon>Eukaryota</taxon>
        <taxon>Sar</taxon>
        <taxon>Alveolata</taxon>
        <taxon>Ciliophora</taxon>
        <taxon>Postciliodesmatophora</taxon>
        <taxon>Heterotrichea</taxon>
        <taxon>Heterotrichida</taxon>
        <taxon>Blepharismidae</taxon>
        <taxon>Blepharisma</taxon>
    </lineage>
</organism>
<reference evidence="1" key="1">
    <citation type="submission" date="2021-09" db="EMBL/GenBank/DDBJ databases">
        <authorList>
            <consortium name="AG Swart"/>
            <person name="Singh M."/>
            <person name="Singh A."/>
            <person name="Seah K."/>
            <person name="Emmerich C."/>
        </authorList>
    </citation>
    <scope>NUCLEOTIDE SEQUENCE</scope>
    <source>
        <strain evidence="1">ATCC30299</strain>
    </source>
</reference>
<dbReference type="Gene3D" id="1.25.40.10">
    <property type="entry name" value="Tetratricopeptide repeat domain"/>
    <property type="match status" value="1"/>
</dbReference>
<keyword evidence="2" id="KW-1185">Reference proteome</keyword>
<accession>A0AAU9IUZ8</accession>
<protein>
    <submittedName>
        <fullName evidence="1">Uncharacterized protein</fullName>
    </submittedName>
</protein>
<evidence type="ECO:0000313" key="1">
    <source>
        <dbReference type="EMBL" id="CAG9315090.1"/>
    </source>
</evidence>
<sequence length="589" mass="68360">MDESLIEIETQIKLGNLSYGIDLLQLLVNKCKRSPEELSHVAENIYRIGQELLRKQDFKNIIGLWKYLALIFSACRQYDRVCDVKNSISYCLRMCRRIPESIKELQSAIETATSMESAKHKLPGLHLNACAIFRENLKDLKSALVHAELAFFHAKQALELSNIDISSIKHTLGVSYYNIGLIKEDMDDLSSSLLWLKEGLKFCEENVNDLFLEQTFREKILCIESRPHFLPLQIRSRSNTPALPVRPATKKNLRKYSFLKMIDRSSTKRGIKSRRSNRGKSVSYANMSLDHRMSKYYVPSFSPEVKNTQKDNLSNFSPNPDSYSSFDKSTEVSVKSSKINYFSVKNDKVIKLKSARRHLSHPTAGPFIPSDFGKQYKAAIKIQCWYRAQRCRKKYLIERRHYDYIGFCKITSQGGFFFCSVYRNIKQAQLKHRFMRKKIEVNIVVDAYPLTKGLKKPKNFSESLSSLCKRIDIPSDEAELRKKENALFEIISIVDSKIELCSNMSNRDCTTIRIIYEGKIELNEVEYFIEIFYVPGDDKFLDIKVMKGESTYTCRFQLDVLQDFDTVRTKIPYLISKLKLENEILELKM</sequence>